<comment type="similarity">
    <text evidence="1">Belongs to the HicA mRNA interferase family.</text>
</comment>
<sequence length="73" mass="8352">MPKLPILTPKKLIKKLEKLGFIKDHRTGSHLVMYDPKTKRRAVVALHLRDIPKGTLNSLLKEAGISREEIIKK</sequence>
<keyword evidence="7" id="KW-0346">Stress response</keyword>
<protein>
    <submittedName>
        <fullName evidence="8">YcfA family protein</fullName>
    </submittedName>
</protein>
<keyword evidence="5" id="KW-0378">Hydrolase</keyword>
<accession>A0A0G1J739</accession>
<organism evidence="8 9">
    <name type="scientific">Candidatus Curtissbacteria bacterium GW2011_GWC1_44_33</name>
    <dbReference type="NCBI Taxonomy" id="1618413"/>
    <lineage>
        <taxon>Bacteria</taxon>
        <taxon>Candidatus Curtissiibacteriota</taxon>
    </lineage>
</organism>
<dbReference type="SUPFAM" id="SSF54786">
    <property type="entry name" value="YcfA/nrd intein domain"/>
    <property type="match status" value="1"/>
</dbReference>
<evidence type="ECO:0000256" key="4">
    <source>
        <dbReference type="ARBA" id="ARBA00022759"/>
    </source>
</evidence>
<keyword evidence="3" id="KW-0540">Nuclease</keyword>
<dbReference type="InterPro" id="IPR038570">
    <property type="entry name" value="HicA_sf"/>
</dbReference>
<name>A0A0G1J739_9BACT</name>
<dbReference type="InterPro" id="IPR012933">
    <property type="entry name" value="HicA_mRNA_interferase"/>
</dbReference>
<dbReference type="Pfam" id="PF07927">
    <property type="entry name" value="HicA_toxin"/>
    <property type="match status" value="1"/>
</dbReference>
<dbReference type="AlphaFoldDB" id="A0A0G1J739"/>
<keyword evidence="6" id="KW-0694">RNA-binding</keyword>
<evidence type="ECO:0000256" key="1">
    <source>
        <dbReference type="ARBA" id="ARBA00006620"/>
    </source>
</evidence>
<keyword evidence="4" id="KW-0255">Endonuclease</keyword>
<evidence type="ECO:0000256" key="5">
    <source>
        <dbReference type="ARBA" id="ARBA00022801"/>
    </source>
</evidence>
<dbReference type="GO" id="GO:0004519">
    <property type="term" value="F:endonuclease activity"/>
    <property type="evidence" value="ECO:0007669"/>
    <property type="project" value="UniProtKB-KW"/>
</dbReference>
<evidence type="ECO:0000313" key="9">
    <source>
        <dbReference type="Proteomes" id="UP000033901"/>
    </source>
</evidence>
<dbReference type="Gene3D" id="3.30.920.30">
    <property type="entry name" value="Hypothetical protein"/>
    <property type="match status" value="1"/>
</dbReference>
<evidence type="ECO:0000256" key="6">
    <source>
        <dbReference type="ARBA" id="ARBA00022884"/>
    </source>
</evidence>
<dbReference type="GO" id="GO:0003729">
    <property type="term" value="F:mRNA binding"/>
    <property type="evidence" value="ECO:0007669"/>
    <property type="project" value="InterPro"/>
</dbReference>
<dbReference type="GO" id="GO:0016787">
    <property type="term" value="F:hydrolase activity"/>
    <property type="evidence" value="ECO:0007669"/>
    <property type="project" value="UniProtKB-KW"/>
</dbReference>
<keyword evidence="2" id="KW-1277">Toxin-antitoxin system</keyword>
<reference evidence="8 9" key="1">
    <citation type="journal article" date="2015" name="Nature">
        <title>rRNA introns, odd ribosomes, and small enigmatic genomes across a large radiation of phyla.</title>
        <authorList>
            <person name="Brown C.T."/>
            <person name="Hug L.A."/>
            <person name="Thomas B.C."/>
            <person name="Sharon I."/>
            <person name="Castelle C.J."/>
            <person name="Singh A."/>
            <person name="Wilkins M.J."/>
            <person name="Williams K.H."/>
            <person name="Banfield J.F."/>
        </authorList>
    </citation>
    <scope>NUCLEOTIDE SEQUENCE [LARGE SCALE GENOMIC DNA]</scope>
</reference>
<evidence type="ECO:0000256" key="7">
    <source>
        <dbReference type="ARBA" id="ARBA00023016"/>
    </source>
</evidence>
<evidence type="ECO:0000313" key="8">
    <source>
        <dbReference type="EMBL" id="KKT67486.1"/>
    </source>
</evidence>
<proteinExistence type="inferred from homology"/>
<comment type="caution">
    <text evidence="8">The sequence shown here is derived from an EMBL/GenBank/DDBJ whole genome shotgun (WGS) entry which is preliminary data.</text>
</comment>
<gene>
    <name evidence="8" type="ORF">UW61_C0008G0014</name>
</gene>
<dbReference type="Proteomes" id="UP000033901">
    <property type="component" value="Unassembled WGS sequence"/>
</dbReference>
<evidence type="ECO:0000256" key="2">
    <source>
        <dbReference type="ARBA" id="ARBA00022649"/>
    </source>
</evidence>
<evidence type="ECO:0000256" key="3">
    <source>
        <dbReference type="ARBA" id="ARBA00022722"/>
    </source>
</evidence>
<dbReference type="EMBL" id="LCIZ01000008">
    <property type="protein sequence ID" value="KKT67486.1"/>
    <property type="molecule type" value="Genomic_DNA"/>
</dbReference>